<dbReference type="InterPro" id="IPR008858">
    <property type="entry name" value="TROVE_dom"/>
</dbReference>
<evidence type="ECO:0000256" key="4">
    <source>
        <dbReference type="ARBA" id="ARBA00022723"/>
    </source>
</evidence>
<dbReference type="EMBL" id="CABPRJ010000482">
    <property type="protein sequence ID" value="VVC28669.1"/>
    <property type="molecule type" value="Genomic_DNA"/>
</dbReference>
<keyword evidence="5" id="KW-0694">RNA-binding</keyword>
<sequence length="688" mass="80333">MGGKLVNNLHLNGNYCTITINMSPYSLIEYKLRQYIFLGHESSMYVPPPIRNSFWYPKDKYYENITGVRIIAKIVNKNKAEEIDSIVPIILKVKKEGKLHDDRLLIFTLAVCTKFNMTQCAKMVADANAAVSIICTDGLKFLMFIKFCQDINIILYEKGYISYKPSGFGSRLRKTINNWYLKNDPFELTKLVLKHKCFEGWTHRDVMNQIHIHSKDPGQQMIIIYILHGIKKVKEIFELKLKDVHNDGVIEQLKLIYEYINNIHNIPKMNEITLKNEIECNKWSLQIIPSKMLRSTKILTSLVIHMPLSILLDNTCYFAKQRLFRNSTPHKGLKEYISRFNNPYLLKESKIHPIESFVEYVKYSRRCNNILTIQHNICKKKKSITDTPDKLKVFMKTNEKNTCVNQTTNEIDMTEVNQEEQYETNDIQNKPTGILMFKPCPRLVEELLTFLSEDLIKKTLENLIPSNRRILISYDSRMCMKTKKCFYTNLLGVDEAITLIILSLIYPETLENKPTIFALKEKSLSKIEIDYNQSLTFSNLESVLYKENKKTTNSDDSNMDHLSSINWARQNKQNYDLFVLLGTNQMNLRNIKKAIKKYQKFSQKTVKVIVCCLNGKHSEQSNLKGNNNLFIAGFDKYIGKKIFNILFNIPKQRFPTYKPQLTYGPWAMWYTGQGHKQGTENLKKCKLF</sequence>
<dbReference type="GO" id="GO:1990904">
    <property type="term" value="C:ribonucleoprotein complex"/>
    <property type="evidence" value="ECO:0007669"/>
    <property type="project" value="UniProtKB-KW"/>
</dbReference>
<comment type="similarity">
    <text evidence="2">Belongs to the Ro 60 kDa family.</text>
</comment>
<dbReference type="Proteomes" id="UP000325440">
    <property type="component" value="Unassembled WGS sequence"/>
</dbReference>
<dbReference type="InterPro" id="IPR056800">
    <property type="entry name" value="vWA_Ro60"/>
</dbReference>
<comment type="subcellular location">
    <subcellularLocation>
        <location evidence="1">Cytoplasm</location>
    </subcellularLocation>
</comment>
<keyword evidence="4" id="KW-0479">Metal-binding</keyword>
<dbReference type="GO" id="GO:0005737">
    <property type="term" value="C:cytoplasm"/>
    <property type="evidence" value="ECO:0007669"/>
    <property type="project" value="UniProtKB-SubCell"/>
</dbReference>
<accession>A0A5E4M8Z4</accession>
<evidence type="ECO:0000259" key="7">
    <source>
        <dbReference type="PROSITE" id="PS50988"/>
    </source>
</evidence>
<dbReference type="InterPro" id="IPR040322">
    <property type="entry name" value="TROVE2"/>
</dbReference>
<dbReference type="PROSITE" id="PS50988">
    <property type="entry name" value="TROVE"/>
    <property type="match status" value="1"/>
</dbReference>
<evidence type="ECO:0000256" key="6">
    <source>
        <dbReference type="ARBA" id="ARBA00023274"/>
    </source>
</evidence>
<dbReference type="PANTHER" id="PTHR14202">
    <property type="entry name" value="60 KDA RIBONUCLEOPROTEIN SSA/RO"/>
    <property type="match status" value="1"/>
</dbReference>
<dbReference type="AlphaFoldDB" id="A0A5E4M8Z4"/>
<proteinExistence type="inferred from homology"/>
<keyword evidence="3" id="KW-0963">Cytoplasm</keyword>
<dbReference type="GO" id="GO:0046872">
    <property type="term" value="F:metal ion binding"/>
    <property type="evidence" value="ECO:0007669"/>
    <property type="project" value="UniProtKB-KW"/>
</dbReference>
<dbReference type="SUPFAM" id="SSF140864">
    <property type="entry name" value="TROVE domain-like"/>
    <property type="match status" value="1"/>
</dbReference>
<keyword evidence="9" id="KW-1185">Reference proteome</keyword>
<evidence type="ECO:0000256" key="3">
    <source>
        <dbReference type="ARBA" id="ARBA00022490"/>
    </source>
</evidence>
<name>A0A5E4M8Z4_9HEMI</name>
<dbReference type="Gene3D" id="3.40.50.410">
    <property type="entry name" value="von Willebrand factor, type A domain"/>
    <property type="match status" value="1"/>
</dbReference>
<evidence type="ECO:0000256" key="2">
    <source>
        <dbReference type="ARBA" id="ARBA00007814"/>
    </source>
</evidence>
<gene>
    <name evidence="8" type="ORF">CINCED_3A009897</name>
</gene>
<dbReference type="InterPro" id="IPR036465">
    <property type="entry name" value="vWFA_dom_sf"/>
</dbReference>
<dbReference type="GO" id="GO:0003723">
    <property type="term" value="F:RNA binding"/>
    <property type="evidence" value="ECO:0007669"/>
    <property type="project" value="UniProtKB-KW"/>
</dbReference>
<evidence type="ECO:0000313" key="8">
    <source>
        <dbReference type="EMBL" id="VVC28669.1"/>
    </source>
</evidence>
<dbReference type="InterPro" id="IPR037214">
    <property type="entry name" value="TROVE_dom_sf"/>
</dbReference>
<dbReference type="PANTHER" id="PTHR14202:SF0">
    <property type="entry name" value="RNA-BINDING PROTEIN RO60"/>
    <property type="match status" value="1"/>
</dbReference>
<evidence type="ECO:0000256" key="5">
    <source>
        <dbReference type="ARBA" id="ARBA00022884"/>
    </source>
</evidence>
<reference evidence="8 9" key="1">
    <citation type="submission" date="2019-08" db="EMBL/GenBank/DDBJ databases">
        <authorList>
            <person name="Alioto T."/>
            <person name="Alioto T."/>
            <person name="Gomez Garrido J."/>
        </authorList>
    </citation>
    <scope>NUCLEOTIDE SEQUENCE [LARGE SCALE GENOMIC DNA]</scope>
</reference>
<evidence type="ECO:0000256" key="1">
    <source>
        <dbReference type="ARBA" id="ARBA00004496"/>
    </source>
</evidence>
<dbReference type="Pfam" id="PF25045">
    <property type="entry name" value="vWA_Ro60"/>
    <property type="match status" value="1"/>
</dbReference>
<keyword evidence="6" id="KW-0687">Ribonucleoprotein</keyword>
<protein>
    <submittedName>
        <fullName evidence="8">TROVE domain</fullName>
    </submittedName>
</protein>
<organism evidence="8 9">
    <name type="scientific">Cinara cedri</name>
    <dbReference type="NCBI Taxonomy" id="506608"/>
    <lineage>
        <taxon>Eukaryota</taxon>
        <taxon>Metazoa</taxon>
        <taxon>Ecdysozoa</taxon>
        <taxon>Arthropoda</taxon>
        <taxon>Hexapoda</taxon>
        <taxon>Insecta</taxon>
        <taxon>Pterygota</taxon>
        <taxon>Neoptera</taxon>
        <taxon>Paraneoptera</taxon>
        <taxon>Hemiptera</taxon>
        <taxon>Sternorrhyncha</taxon>
        <taxon>Aphidomorpha</taxon>
        <taxon>Aphidoidea</taxon>
        <taxon>Aphididae</taxon>
        <taxon>Lachninae</taxon>
        <taxon>Cinara</taxon>
    </lineage>
</organism>
<dbReference type="OrthoDB" id="6098064at2759"/>
<evidence type="ECO:0000313" key="9">
    <source>
        <dbReference type="Proteomes" id="UP000325440"/>
    </source>
</evidence>
<feature type="domain" description="TROVE" evidence="7">
    <location>
        <begin position="15"/>
        <end position="389"/>
    </location>
</feature>